<feature type="compositionally biased region" description="Basic and acidic residues" evidence="8">
    <location>
        <begin position="138"/>
        <end position="152"/>
    </location>
</feature>
<dbReference type="Proteomes" id="UP000238823">
    <property type="component" value="Unassembled WGS sequence"/>
</dbReference>
<dbReference type="GO" id="GO:0030288">
    <property type="term" value="C:outer membrane-bounded periplasmic space"/>
    <property type="evidence" value="ECO:0007669"/>
    <property type="project" value="InterPro"/>
</dbReference>
<keyword evidence="6" id="KW-0862">Zinc</keyword>
<evidence type="ECO:0000256" key="7">
    <source>
        <dbReference type="ARBA" id="ARBA00023049"/>
    </source>
</evidence>
<dbReference type="Gene3D" id="3.30.1380.10">
    <property type="match status" value="1"/>
</dbReference>
<evidence type="ECO:0000256" key="8">
    <source>
        <dbReference type="SAM" id="MobiDB-lite"/>
    </source>
</evidence>
<organism evidence="9 10">
    <name type="scientific">Enhygromyxa salina</name>
    <dbReference type="NCBI Taxonomy" id="215803"/>
    <lineage>
        <taxon>Bacteria</taxon>
        <taxon>Pseudomonadati</taxon>
        <taxon>Myxococcota</taxon>
        <taxon>Polyangia</taxon>
        <taxon>Nannocystales</taxon>
        <taxon>Nannocystaceae</taxon>
        <taxon>Enhygromyxa</taxon>
    </lineage>
</organism>
<dbReference type="EMBL" id="PVNL01000138">
    <property type="protein sequence ID" value="PRP95148.1"/>
    <property type="molecule type" value="Genomic_DNA"/>
</dbReference>
<dbReference type="GO" id="GO:0006508">
    <property type="term" value="P:proteolysis"/>
    <property type="evidence" value="ECO:0007669"/>
    <property type="project" value="UniProtKB-KW"/>
</dbReference>
<dbReference type="GO" id="GO:0008237">
    <property type="term" value="F:metallopeptidase activity"/>
    <property type="evidence" value="ECO:0007669"/>
    <property type="project" value="UniProtKB-KW"/>
</dbReference>
<evidence type="ECO:0000313" key="10">
    <source>
        <dbReference type="Proteomes" id="UP000238823"/>
    </source>
</evidence>
<feature type="compositionally biased region" description="Basic and acidic residues" evidence="8">
    <location>
        <begin position="29"/>
        <end position="51"/>
    </location>
</feature>
<feature type="compositionally biased region" description="Acidic residues" evidence="8">
    <location>
        <begin position="13"/>
        <end position="28"/>
    </location>
</feature>
<evidence type="ECO:0000256" key="5">
    <source>
        <dbReference type="ARBA" id="ARBA00022801"/>
    </source>
</evidence>
<name>A0A2S9XQK9_9BACT</name>
<dbReference type="GO" id="GO:0046872">
    <property type="term" value="F:metal ion binding"/>
    <property type="evidence" value="ECO:0007669"/>
    <property type="project" value="UniProtKB-KW"/>
</dbReference>
<dbReference type="Pfam" id="PF03411">
    <property type="entry name" value="Peptidase_M74"/>
    <property type="match status" value="1"/>
</dbReference>
<evidence type="ECO:0000256" key="2">
    <source>
        <dbReference type="ARBA" id="ARBA00022723"/>
    </source>
</evidence>
<dbReference type="RefSeq" id="WP_146158593.1">
    <property type="nucleotide sequence ID" value="NZ_PVNL01000138.1"/>
</dbReference>
<dbReference type="InterPro" id="IPR005073">
    <property type="entry name" value="Peptidase_M74"/>
</dbReference>
<keyword evidence="7" id="KW-0482">Metalloprotease</keyword>
<feature type="region of interest" description="Disordered" evidence="8">
    <location>
        <begin position="1"/>
        <end position="76"/>
    </location>
</feature>
<gene>
    <name evidence="9" type="ORF">ENSA7_74620</name>
</gene>
<reference evidence="9 10" key="1">
    <citation type="submission" date="2018-03" db="EMBL/GenBank/DDBJ databases">
        <title>Draft Genome Sequences of the Obligatory Marine Myxobacteria Enhygromyxa salina SWB007.</title>
        <authorList>
            <person name="Poehlein A."/>
            <person name="Moghaddam J.A."/>
            <person name="Harms H."/>
            <person name="Alanjari M."/>
            <person name="Koenig G.M."/>
            <person name="Daniel R."/>
            <person name="Schaeberle T.F."/>
        </authorList>
    </citation>
    <scope>NUCLEOTIDE SEQUENCE [LARGE SCALE GENOMIC DNA]</scope>
    <source>
        <strain evidence="9 10">SWB007</strain>
    </source>
</reference>
<dbReference type="GO" id="GO:0004252">
    <property type="term" value="F:serine-type endopeptidase activity"/>
    <property type="evidence" value="ECO:0007669"/>
    <property type="project" value="InterPro"/>
</dbReference>
<evidence type="ECO:0000256" key="4">
    <source>
        <dbReference type="ARBA" id="ARBA00022764"/>
    </source>
</evidence>
<dbReference type="SUPFAM" id="SSF55166">
    <property type="entry name" value="Hedgehog/DD-peptidase"/>
    <property type="match status" value="1"/>
</dbReference>
<comment type="caution">
    <text evidence="9">The sequence shown here is derived from an EMBL/GenBank/DDBJ whole genome shotgun (WGS) entry which is preliminary data.</text>
</comment>
<keyword evidence="2" id="KW-0479">Metal-binding</keyword>
<keyword evidence="1" id="KW-0645">Protease</keyword>
<proteinExistence type="predicted"/>
<protein>
    <submittedName>
        <fullName evidence="9">Penicillin-insensitive murein endopeptidase</fullName>
    </submittedName>
</protein>
<dbReference type="AlphaFoldDB" id="A0A2S9XQK9"/>
<evidence type="ECO:0000256" key="6">
    <source>
        <dbReference type="ARBA" id="ARBA00022833"/>
    </source>
</evidence>
<sequence>MGPSNNDMAGSGDLDDDPTSLDPEGVEDVGEHEFGSARAGDSGRRAGRDLDGDLDQDDDYDDEDYDDDGLAPEAGRGRPSVLSLLLLVAGAVWIVVALLKLGGPVNEGAPSMAIGDHAQTSSALPDVDGDLFAPSDDAAARDPKDPSERPDPAENGAVSDHVEDKPEHILPPEVGTPASERGPPEGSLLAGKRWPQDYVAPDVVKYTIKRGGSMKVVANLYKIFHHEIEALNPGVSLDREQPPQTKIIVYRRKPGISSQSVGFPGSGSVEGGMPMVDGPGRILRHTPWKAWATQTTVATIDLVLREWARRFPSEQQIIVGNLSARAGGRLNPHSSHQSGRDVDLSYPQIWDHKSELAPQVMDERNLNRELTWSLLELLRETGAIEVIFIDSKLQRLLHEFAISTHRYSEKQLENWMEYPSTPGTGSPLIQHVRGHADHLHVRFKCTPTETRCESRDRE</sequence>
<keyword evidence="4" id="KW-0574">Periplasm</keyword>
<accession>A0A2S9XQK9</accession>
<evidence type="ECO:0000256" key="3">
    <source>
        <dbReference type="ARBA" id="ARBA00022729"/>
    </source>
</evidence>
<dbReference type="InterPro" id="IPR009045">
    <property type="entry name" value="Zn_M74/Hedgehog-like"/>
</dbReference>
<evidence type="ECO:0000313" key="9">
    <source>
        <dbReference type="EMBL" id="PRP95148.1"/>
    </source>
</evidence>
<dbReference type="OrthoDB" id="5502029at2"/>
<keyword evidence="5" id="KW-0378">Hydrolase</keyword>
<feature type="compositionally biased region" description="Basic and acidic residues" evidence="8">
    <location>
        <begin position="160"/>
        <end position="170"/>
    </location>
</feature>
<evidence type="ECO:0000256" key="1">
    <source>
        <dbReference type="ARBA" id="ARBA00022670"/>
    </source>
</evidence>
<feature type="region of interest" description="Disordered" evidence="8">
    <location>
        <begin position="120"/>
        <end position="190"/>
    </location>
</feature>
<keyword evidence="3" id="KW-0732">Signal</keyword>
<feature type="compositionally biased region" description="Acidic residues" evidence="8">
    <location>
        <begin position="52"/>
        <end position="70"/>
    </location>
</feature>